<dbReference type="InterPro" id="IPR034164">
    <property type="entry name" value="Pepsin-like_dom"/>
</dbReference>
<feature type="domain" description="Peptidase A1" evidence="3">
    <location>
        <begin position="28"/>
        <end position="367"/>
    </location>
</feature>
<dbReference type="SUPFAM" id="SSF50630">
    <property type="entry name" value="Acid proteases"/>
    <property type="match status" value="1"/>
</dbReference>
<comment type="similarity">
    <text evidence="1">Belongs to the peptidase A1 family.</text>
</comment>
<organism evidence="4 5">
    <name type="scientific">Perkinsus olseni</name>
    <name type="common">Perkinsus atlanticus</name>
    <dbReference type="NCBI Taxonomy" id="32597"/>
    <lineage>
        <taxon>Eukaryota</taxon>
        <taxon>Sar</taxon>
        <taxon>Alveolata</taxon>
        <taxon>Perkinsozoa</taxon>
        <taxon>Perkinsea</taxon>
        <taxon>Perkinsida</taxon>
        <taxon>Perkinsidae</taxon>
        <taxon>Perkinsus</taxon>
    </lineage>
</organism>
<dbReference type="AlphaFoldDB" id="A0A7J6MCI1"/>
<keyword evidence="2" id="KW-0732">Signal</keyword>
<dbReference type="Gene3D" id="2.40.70.10">
    <property type="entry name" value="Acid Proteases"/>
    <property type="match status" value="1"/>
</dbReference>
<dbReference type="InterPro" id="IPR001461">
    <property type="entry name" value="Aspartic_peptidase_A1"/>
</dbReference>
<dbReference type="InterPro" id="IPR033121">
    <property type="entry name" value="PEPTIDASE_A1"/>
</dbReference>
<evidence type="ECO:0000313" key="5">
    <source>
        <dbReference type="Proteomes" id="UP000572268"/>
    </source>
</evidence>
<dbReference type="CDD" id="cd05471">
    <property type="entry name" value="pepsin_like"/>
    <property type="match status" value="1"/>
</dbReference>
<dbReference type="Proteomes" id="UP000572268">
    <property type="component" value="Unassembled WGS sequence"/>
</dbReference>
<dbReference type="GO" id="GO:0016740">
    <property type="term" value="F:transferase activity"/>
    <property type="evidence" value="ECO:0007669"/>
    <property type="project" value="UniProtKB-KW"/>
</dbReference>
<sequence>MTHRPTFLLALTLQVRCSVRLFVFYERGYLRTEIAVNGQIVHPIVDTGSVSFHVVGKNYFEDSCRRYPLDCYNLTFNDLVDQALESFTGEGNVTKIYSGIKYSMRALRKEVEMGIPESIKTRMKFYAVVAVRRQVESLETDTRPHAILGLGYPREEANSILDQLVKRGIISDENRVFTLMLPASNSGIGELTLGSLKPEDPLEPGSLVYLPILHITREYVKWKVMMSALSVDGGGCSIITGPVLLDSGSPSLAGPAHQVDELVGFIMTRARGSKGEEVIRRTTSGSYWLHCDDVKYIPNLELSFDIDQSTWGSLTISRETRNIDFWWLGEPFFRNRTIRFDAHKGRLGMSLVHHKKAITVSDAASEV</sequence>
<evidence type="ECO:0000313" key="4">
    <source>
        <dbReference type="EMBL" id="KAF4669224.1"/>
    </source>
</evidence>
<feature type="signal peptide" evidence="2">
    <location>
        <begin position="1"/>
        <end position="17"/>
    </location>
</feature>
<dbReference type="Pfam" id="PF00026">
    <property type="entry name" value="Asp"/>
    <property type="match status" value="1"/>
</dbReference>
<dbReference type="PANTHER" id="PTHR47966">
    <property type="entry name" value="BETA-SITE APP-CLEAVING ENZYME, ISOFORM A-RELATED"/>
    <property type="match status" value="1"/>
</dbReference>
<gene>
    <name evidence="4" type="primary">PGA5_1</name>
    <name evidence="4" type="ORF">FOL46_001549</name>
</gene>
<reference evidence="4 5" key="1">
    <citation type="submission" date="2020-04" db="EMBL/GenBank/DDBJ databases">
        <title>Perkinsus olseni comparative genomics.</title>
        <authorList>
            <person name="Bogema D.R."/>
        </authorList>
    </citation>
    <scope>NUCLEOTIDE SEQUENCE [LARGE SCALE GENOMIC DNA]</scope>
    <source>
        <strain evidence="4">ATCC PRA-31</strain>
    </source>
</reference>
<evidence type="ECO:0000259" key="3">
    <source>
        <dbReference type="PROSITE" id="PS51767"/>
    </source>
</evidence>
<evidence type="ECO:0000256" key="2">
    <source>
        <dbReference type="SAM" id="SignalP"/>
    </source>
</evidence>
<accession>A0A7J6MCI1</accession>
<dbReference type="EMBL" id="JABANN010000144">
    <property type="protein sequence ID" value="KAF4669224.1"/>
    <property type="molecule type" value="Genomic_DNA"/>
</dbReference>
<protein>
    <submittedName>
        <fullName evidence="4">1,3-beta-glucanosyltransferase</fullName>
    </submittedName>
</protein>
<comment type="caution">
    <text evidence="4">The sequence shown here is derived from an EMBL/GenBank/DDBJ whole genome shotgun (WGS) entry which is preliminary data.</text>
</comment>
<dbReference type="InterPro" id="IPR021109">
    <property type="entry name" value="Peptidase_aspartic_dom_sf"/>
</dbReference>
<name>A0A7J6MCI1_PEROL</name>
<dbReference type="PROSITE" id="PS51767">
    <property type="entry name" value="PEPTIDASE_A1"/>
    <property type="match status" value="1"/>
</dbReference>
<feature type="chain" id="PRO_5029509110" evidence="2">
    <location>
        <begin position="18"/>
        <end position="367"/>
    </location>
</feature>
<dbReference type="GO" id="GO:0004190">
    <property type="term" value="F:aspartic-type endopeptidase activity"/>
    <property type="evidence" value="ECO:0007669"/>
    <property type="project" value="InterPro"/>
</dbReference>
<keyword evidence="4" id="KW-0808">Transferase</keyword>
<evidence type="ECO:0000256" key="1">
    <source>
        <dbReference type="ARBA" id="ARBA00007447"/>
    </source>
</evidence>
<dbReference type="GO" id="GO:0006508">
    <property type="term" value="P:proteolysis"/>
    <property type="evidence" value="ECO:0007669"/>
    <property type="project" value="InterPro"/>
</dbReference>
<proteinExistence type="inferred from homology"/>